<feature type="compositionally biased region" description="Polar residues" evidence="1">
    <location>
        <begin position="77"/>
        <end position="90"/>
    </location>
</feature>
<reference evidence="2" key="1">
    <citation type="submission" date="2022-12" db="EMBL/GenBank/DDBJ databases">
        <title>Genome assemblies of Blomia tropicalis.</title>
        <authorList>
            <person name="Cui Y."/>
        </authorList>
    </citation>
    <scope>NUCLEOTIDE SEQUENCE</scope>
    <source>
        <tissue evidence="2">Adult mites</tissue>
    </source>
</reference>
<sequence>MNDILQQSNGIVIKHPLHQFGSVLNTNEPVFPVARSYSDASEFANRSNPIGRQFGSYVSNVEHNRMEQFMNRNEMSANVTPRPMSSNLFASSTTTTTTSADSGESQSNLFKSTGVANNQTSTQDDEDNDLNIVFDEIGALQNKGLDETEDDVSLAPLTLPQIHPQQHNNVNVTSSPAISKITQQQQQQQQQTVPQPQTASVQTSDGKVITYNPQVYDETDITLANEKYSHNIR</sequence>
<gene>
    <name evidence="2" type="ORF">RDWZM_005496</name>
</gene>
<evidence type="ECO:0000313" key="3">
    <source>
        <dbReference type="Proteomes" id="UP001142055"/>
    </source>
</evidence>
<organism evidence="2 3">
    <name type="scientific">Blomia tropicalis</name>
    <name type="common">Mite</name>
    <dbReference type="NCBI Taxonomy" id="40697"/>
    <lineage>
        <taxon>Eukaryota</taxon>
        <taxon>Metazoa</taxon>
        <taxon>Ecdysozoa</taxon>
        <taxon>Arthropoda</taxon>
        <taxon>Chelicerata</taxon>
        <taxon>Arachnida</taxon>
        <taxon>Acari</taxon>
        <taxon>Acariformes</taxon>
        <taxon>Sarcoptiformes</taxon>
        <taxon>Astigmata</taxon>
        <taxon>Glycyphagoidea</taxon>
        <taxon>Echimyopodidae</taxon>
        <taxon>Blomia</taxon>
    </lineage>
</organism>
<dbReference type="AlphaFoldDB" id="A0A9Q0RME1"/>
<comment type="caution">
    <text evidence="2">The sequence shown here is derived from an EMBL/GenBank/DDBJ whole genome shotgun (WGS) entry which is preliminary data.</text>
</comment>
<accession>A0A9Q0RME1</accession>
<keyword evidence="3" id="KW-1185">Reference proteome</keyword>
<dbReference type="Proteomes" id="UP001142055">
    <property type="component" value="Chromosome 2"/>
</dbReference>
<feature type="compositionally biased region" description="Low complexity" evidence="1">
    <location>
        <begin position="182"/>
        <end position="203"/>
    </location>
</feature>
<protein>
    <submittedName>
        <fullName evidence="2">Uncharacterized protein</fullName>
    </submittedName>
</protein>
<evidence type="ECO:0000313" key="2">
    <source>
        <dbReference type="EMBL" id="KAJ6219684.1"/>
    </source>
</evidence>
<evidence type="ECO:0000256" key="1">
    <source>
        <dbReference type="SAM" id="MobiDB-lite"/>
    </source>
</evidence>
<dbReference type="EMBL" id="JAPWDV010000002">
    <property type="protein sequence ID" value="KAJ6219684.1"/>
    <property type="molecule type" value="Genomic_DNA"/>
</dbReference>
<proteinExistence type="predicted"/>
<feature type="region of interest" description="Disordered" evidence="1">
    <location>
        <begin position="178"/>
        <end position="206"/>
    </location>
</feature>
<feature type="compositionally biased region" description="Polar residues" evidence="1">
    <location>
        <begin position="100"/>
        <end position="110"/>
    </location>
</feature>
<feature type="region of interest" description="Disordered" evidence="1">
    <location>
        <begin position="77"/>
        <end position="110"/>
    </location>
</feature>
<name>A0A9Q0RME1_BLOTA</name>